<proteinExistence type="predicted"/>
<evidence type="ECO:0000256" key="1">
    <source>
        <dbReference type="SAM" id="MobiDB-lite"/>
    </source>
</evidence>
<organism evidence="2 3">
    <name type="scientific">Pseudoxanthomonas wuyuanensis</name>
    <dbReference type="NCBI Taxonomy" id="1073196"/>
    <lineage>
        <taxon>Bacteria</taxon>
        <taxon>Pseudomonadati</taxon>
        <taxon>Pseudomonadota</taxon>
        <taxon>Gammaproteobacteria</taxon>
        <taxon>Lysobacterales</taxon>
        <taxon>Lysobacteraceae</taxon>
        <taxon>Pseudoxanthomonas</taxon>
    </lineage>
</organism>
<evidence type="ECO:0000313" key="3">
    <source>
        <dbReference type="Proteomes" id="UP000219374"/>
    </source>
</evidence>
<dbReference type="Proteomes" id="UP000219374">
    <property type="component" value="Unassembled WGS sequence"/>
</dbReference>
<feature type="compositionally biased region" description="Low complexity" evidence="1">
    <location>
        <begin position="90"/>
        <end position="106"/>
    </location>
</feature>
<dbReference type="AlphaFoldDB" id="A0A286D6Z4"/>
<reference evidence="2 3" key="1">
    <citation type="submission" date="2017-09" db="EMBL/GenBank/DDBJ databases">
        <authorList>
            <person name="Ehlers B."/>
            <person name="Leendertz F.H."/>
        </authorList>
    </citation>
    <scope>NUCLEOTIDE SEQUENCE [LARGE SCALE GENOMIC DNA]</scope>
    <source>
        <strain evidence="2 3">CGMCC 1.10978</strain>
    </source>
</reference>
<accession>A0A286D6Z4</accession>
<sequence>MAFGVSAKAAVAVAGKAHAAGQAGCLGKVCNAAWRRDSSLPDGLRASAAAAALPGLPWAPPKDGAGRLAATALARNASHPKGHNPLSVGPQARSASRPEPARRSAPGVRQGARQCRASRLGSPLACSPHPQPAGRRLWADDRSRLRTAVLRVPNKCPEAGGQGGAGPSAAWMPRESPQGRGKRLRSTASRAAERPPSAMAGRTRAAGVYGVSRTALATGFHKGVPPALERRTG</sequence>
<evidence type="ECO:0000313" key="2">
    <source>
        <dbReference type="EMBL" id="SOD54422.1"/>
    </source>
</evidence>
<feature type="region of interest" description="Disordered" evidence="1">
    <location>
        <begin position="154"/>
        <end position="205"/>
    </location>
</feature>
<gene>
    <name evidence="2" type="ORF">SAMN06296416_10426</name>
</gene>
<dbReference type="EMBL" id="OCND01000004">
    <property type="protein sequence ID" value="SOD54422.1"/>
    <property type="molecule type" value="Genomic_DNA"/>
</dbReference>
<feature type="region of interest" description="Disordered" evidence="1">
    <location>
        <begin position="76"/>
        <end position="114"/>
    </location>
</feature>
<keyword evidence="3" id="KW-1185">Reference proteome</keyword>
<name>A0A286D6Z4_9GAMM</name>
<protein>
    <submittedName>
        <fullName evidence="2">Uncharacterized protein</fullName>
    </submittedName>
</protein>